<sequence>MSSKVSDQDYCIFLCMQKKPTKITVPQFGGWEQKPQGVPTDYSMVFSQARANKKNQKADLTALQRLANGKPWVIANANHRHGHGHGHSLAHAYARAQTHEDPSVLVRKPSQFIFQLHNQL</sequence>
<dbReference type="Proteomes" id="UP001372338">
    <property type="component" value="Unassembled WGS sequence"/>
</dbReference>
<proteinExistence type="predicted"/>
<evidence type="ECO:0000313" key="3">
    <source>
        <dbReference type="Proteomes" id="UP001372338"/>
    </source>
</evidence>
<protein>
    <recommendedName>
        <fullName evidence="1">RIN4 pathogenic type III effector avirulence factor Avr cleavage site domain-containing protein</fullName>
    </recommendedName>
</protein>
<dbReference type="Pfam" id="PF05627">
    <property type="entry name" value="AvrRpt-cleavage"/>
    <property type="match status" value="1"/>
</dbReference>
<dbReference type="PANTHER" id="PTHR33882:SF9">
    <property type="entry name" value="PROTEIN 4 (RIN4) FAMILY PROTEIN, PUTATIVE-RELATED"/>
    <property type="match status" value="1"/>
</dbReference>
<reference evidence="2 3" key="1">
    <citation type="submission" date="2024-01" db="EMBL/GenBank/DDBJ databases">
        <title>The genomes of 5 underutilized Papilionoideae crops provide insights into root nodulation and disease resistanc.</title>
        <authorList>
            <person name="Yuan L."/>
        </authorList>
    </citation>
    <scope>NUCLEOTIDE SEQUENCE [LARGE SCALE GENOMIC DNA]</scope>
    <source>
        <strain evidence="2">ZHUSHIDOU_FW_LH</strain>
        <tissue evidence="2">Leaf</tissue>
    </source>
</reference>
<accession>A0AAN9ED52</accession>
<dbReference type="AlphaFoldDB" id="A0AAN9ED52"/>
<keyword evidence="3" id="KW-1185">Reference proteome</keyword>
<evidence type="ECO:0000313" key="2">
    <source>
        <dbReference type="EMBL" id="KAK7250516.1"/>
    </source>
</evidence>
<gene>
    <name evidence="2" type="ORF">RIF29_33004</name>
</gene>
<organism evidence="2 3">
    <name type="scientific">Crotalaria pallida</name>
    <name type="common">Smooth rattlebox</name>
    <name type="synonym">Crotalaria striata</name>
    <dbReference type="NCBI Taxonomy" id="3830"/>
    <lineage>
        <taxon>Eukaryota</taxon>
        <taxon>Viridiplantae</taxon>
        <taxon>Streptophyta</taxon>
        <taxon>Embryophyta</taxon>
        <taxon>Tracheophyta</taxon>
        <taxon>Spermatophyta</taxon>
        <taxon>Magnoliopsida</taxon>
        <taxon>eudicotyledons</taxon>
        <taxon>Gunneridae</taxon>
        <taxon>Pentapetalae</taxon>
        <taxon>rosids</taxon>
        <taxon>fabids</taxon>
        <taxon>Fabales</taxon>
        <taxon>Fabaceae</taxon>
        <taxon>Papilionoideae</taxon>
        <taxon>50 kb inversion clade</taxon>
        <taxon>genistoids sensu lato</taxon>
        <taxon>core genistoids</taxon>
        <taxon>Crotalarieae</taxon>
        <taxon>Crotalaria</taxon>
    </lineage>
</organism>
<dbReference type="InterPro" id="IPR008700">
    <property type="entry name" value="TypeIII_avirulence_cleave"/>
</dbReference>
<dbReference type="PANTHER" id="PTHR33882">
    <property type="entry name" value="PATHOGENIC TYPE III EFFECTOR AVIRULENCE FACTOR AVR AVRRPT-CLEAVAGE: CLEAVAGE SITE PROTEIN"/>
    <property type="match status" value="1"/>
</dbReference>
<name>A0AAN9ED52_CROPI</name>
<feature type="domain" description="RIN4 pathogenic type III effector avirulence factor Avr cleavage site" evidence="1">
    <location>
        <begin position="24"/>
        <end position="54"/>
    </location>
</feature>
<comment type="caution">
    <text evidence="2">The sequence shown here is derived from an EMBL/GenBank/DDBJ whole genome shotgun (WGS) entry which is preliminary data.</text>
</comment>
<dbReference type="EMBL" id="JAYWIO010000007">
    <property type="protein sequence ID" value="KAK7250516.1"/>
    <property type="molecule type" value="Genomic_DNA"/>
</dbReference>
<evidence type="ECO:0000259" key="1">
    <source>
        <dbReference type="Pfam" id="PF05627"/>
    </source>
</evidence>